<proteinExistence type="predicted"/>
<evidence type="ECO:0000313" key="4">
    <source>
        <dbReference type="EMBL" id="MDT0675840.1"/>
    </source>
</evidence>
<name>A0ABU3D2T1_9FLAO</name>
<comment type="caution">
    <text evidence="4">The sequence shown here is derived from an EMBL/GenBank/DDBJ whole genome shotgun (WGS) entry which is preliminary data.</text>
</comment>
<evidence type="ECO:0000256" key="1">
    <source>
        <dbReference type="ARBA" id="ARBA00022679"/>
    </source>
</evidence>
<evidence type="ECO:0000259" key="2">
    <source>
        <dbReference type="Pfam" id="PF00534"/>
    </source>
</evidence>
<feature type="domain" description="Glycosyltransferase subfamily 4-like N-terminal" evidence="3">
    <location>
        <begin position="19"/>
        <end position="176"/>
    </location>
</feature>
<gene>
    <name evidence="4" type="ORF">RM539_04480</name>
</gene>
<accession>A0ABU3D2T1</accession>
<dbReference type="InterPro" id="IPR001296">
    <property type="entry name" value="Glyco_trans_1"/>
</dbReference>
<dbReference type="SUPFAM" id="SSF53756">
    <property type="entry name" value="UDP-Glycosyltransferase/glycogen phosphorylase"/>
    <property type="match status" value="1"/>
</dbReference>
<dbReference type="RefSeq" id="WP_311502234.1">
    <property type="nucleotide sequence ID" value="NZ_JAVRHK010000002.1"/>
</dbReference>
<dbReference type="PANTHER" id="PTHR46401">
    <property type="entry name" value="GLYCOSYLTRANSFERASE WBBK-RELATED"/>
    <property type="match status" value="1"/>
</dbReference>
<dbReference type="CDD" id="cd03809">
    <property type="entry name" value="GT4_MtfB-like"/>
    <property type="match status" value="1"/>
</dbReference>
<organism evidence="4 5">
    <name type="scientific">Autumnicola musiva</name>
    <dbReference type="NCBI Taxonomy" id="3075589"/>
    <lineage>
        <taxon>Bacteria</taxon>
        <taxon>Pseudomonadati</taxon>
        <taxon>Bacteroidota</taxon>
        <taxon>Flavobacteriia</taxon>
        <taxon>Flavobacteriales</taxon>
        <taxon>Flavobacteriaceae</taxon>
        <taxon>Autumnicola</taxon>
    </lineage>
</organism>
<sequence>MKIIFFAHPVFINHQSMPRFARMLAEGMKARNHEVEIWSPNEYFHKYPSKENLKKWMGYIDQYLLFPLEVRRKKRRLGEKVLFVFTDHALGPWVKLVEDNPHVVHCHDFLAQRSAKNEIAEHKTSWTGKQYQALIRNGYSKGKNFISVSEKTRKDLGSFLKERPVRSEVVYNGLNRSFAPKEPNRAGRIVSEKTGIPLENGYILHVGGNQWYKNRIGIIQIYNAWRILKGQEVPLLLIGQSPSEELKKIYGASPFRKDIHFIENASDEVVKNAYAGAKVFLFPSLAEGFGWPIAEAMASGCPVITTNEAPMTEVGAEAAFYINKKPCTEPEVEAWASEAAEVLNTVINLEQKEREFWIERGIINAQRFDQKKSLDRIERIYADILKNCKSA</sequence>
<feature type="domain" description="Glycosyl transferase family 1" evidence="2">
    <location>
        <begin position="191"/>
        <end position="355"/>
    </location>
</feature>
<evidence type="ECO:0000313" key="5">
    <source>
        <dbReference type="Proteomes" id="UP001262582"/>
    </source>
</evidence>
<dbReference type="EMBL" id="JAVRHK010000002">
    <property type="protein sequence ID" value="MDT0675840.1"/>
    <property type="molecule type" value="Genomic_DNA"/>
</dbReference>
<evidence type="ECO:0000259" key="3">
    <source>
        <dbReference type="Pfam" id="PF13439"/>
    </source>
</evidence>
<dbReference type="Proteomes" id="UP001262582">
    <property type="component" value="Unassembled WGS sequence"/>
</dbReference>
<dbReference type="PANTHER" id="PTHR46401:SF2">
    <property type="entry name" value="GLYCOSYLTRANSFERASE WBBK-RELATED"/>
    <property type="match status" value="1"/>
</dbReference>
<keyword evidence="5" id="KW-1185">Reference proteome</keyword>
<dbReference type="InterPro" id="IPR028098">
    <property type="entry name" value="Glyco_trans_4-like_N"/>
</dbReference>
<dbReference type="Pfam" id="PF13439">
    <property type="entry name" value="Glyco_transf_4"/>
    <property type="match status" value="1"/>
</dbReference>
<dbReference type="Gene3D" id="3.40.50.2000">
    <property type="entry name" value="Glycogen Phosphorylase B"/>
    <property type="match status" value="2"/>
</dbReference>
<protein>
    <submittedName>
        <fullName evidence="4">Glycosyltransferase family 1 protein</fullName>
    </submittedName>
</protein>
<dbReference type="Pfam" id="PF00534">
    <property type="entry name" value="Glycos_transf_1"/>
    <property type="match status" value="1"/>
</dbReference>
<keyword evidence="1" id="KW-0808">Transferase</keyword>
<reference evidence="4 5" key="1">
    <citation type="submission" date="2023-09" db="EMBL/GenBank/DDBJ databases">
        <authorList>
            <person name="Rey-Velasco X."/>
        </authorList>
    </citation>
    <scope>NUCLEOTIDE SEQUENCE [LARGE SCALE GENOMIC DNA]</scope>
    <source>
        <strain evidence="4 5">F117</strain>
    </source>
</reference>